<feature type="domain" description="ABC3 transporter permease C-terminal" evidence="7">
    <location>
        <begin position="709"/>
        <end position="816"/>
    </location>
</feature>
<dbReference type="InterPro" id="IPR050250">
    <property type="entry name" value="Macrolide_Exporter_MacB"/>
</dbReference>
<evidence type="ECO:0000256" key="3">
    <source>
        <dbReference type="ARBA" id="ARBA00022692"/>
    </source>
</evidence>
<keyword evidence="3 6" id="KW-0812">Transmembrane</keyword>
<feature type="transmembrane region" description="Helical" evidence="6">
    <location>
        <begin position="418"/>
        <end position="441"/>
    </location>
</feature>
<dbReference type="RefSeq" id="WP_379845496.1">
    <property type="nucleotide sequence ID" value="NZ_JBHSMA010000003.1"/>
</dbReference>
<feature type="domain" description="MacB-like periplasmic core" evidence="8">
    <location>
        <begin position="529"/>
        <end position="667"/>
    </location>
</feature>
<dbReference type="Pfam" id="PF12704">
    <property type="entry name" value="MacB_PCD"/>
    <property type="match status" value="2"/>
</dbReference>
<reference evidence="10" key="1">
    <citation type="journal article" date="2019" name="Int. J. Syst. Evol. Microbiol.">
        <title>The Global Catalogue of Microorganisms (GCM) 10K type strain sequencing project: providing services to taxonomists for standard genome sequencing and annotation.</title>
        <authorList>
            <consortium name="The Broad Institute Genomics Platform"/>
            <consortium name="The Broad Institute Genome Sequencing Center for Infectious Disease"/>
            <person name="Wu L."/>
            <person name="Ma J."/>
        </authorList>
    </citation>
    <scope>NUCLEOTIDE SEQUENCE [LARGE SCALE GENOMIC DNA]</scope>
    <source>
        <strain evidence="10">CCUG 55250</strain>
    </source>
</reference>
<dbReference type="PANTHER" id="PTHR30572">
    <property type="entry name" value="MEMBRANE COMPONENT OF TRANSPORTER-RELATED"/>
    <property type="match status" value="1"/>
</dbReference>
<proteinExistence type="predicted"/>
<sequence>MKVYWDSIDYALNFGDANSLICMLHNNFRITFRHWWQNRLYSLINVVGLAVGIACMVLAILYLKDERSFDRFHARNPHLYRITTTVIETRGGSPETNGGTGQVQGPAFQAQVPEVQEYVRVMGGDIQGLFMANNKSFLLQPFFVDSTFFNVFSFRLLSGNPKTALRGSGSVVITERTARKLFHSLDVIGKPLLEQGPSGQRLGASIITGVVQDPPKNSSLQFDLLVPFRFMQASFDDTNWLNSYLSTFVVLHPRADPETVVRKFEKVYAVHARQQVAENRKNYGFDPSIRYGLQPMTDLHLNPLYQREGNREGGIINGSSPVFSYLFLGISAFMLLMASINFINISLAGSLKRTKEIGIRKITGSTRRMIMVQFLGESAVLCLAAFGLALLLAVLALPVFNQLSAKAIVFGEILDGELVIYFLILLIVNVILSGFYPAFVLSNFKPADVLYNKPRVSGRGWLGQTLLVTQFALSAFLLIATTVFYCQMDYVRTKDLGYDPYQVIRTYIPSSQNLTNDHTFLRNELATEPSIRQISFHSDLGGLYATRVADRKIESRYQYIDENYLPVLGIRLKAGRNVSASFVLDKTDAVLVNETFVKAAGLAEPIGKTIRRHENFSPKPLTIVGVFKDFHVRSLRERIEPMVLFMREGQASGVLVKIDKNRQPEAIAVLKKAFGKAFPTVDMDYAFLNEVNAKGYELEQQWQRIVGYAAALAILICGLGVFGLAKLATRQRTREIGVRKVLGATVLDIIGLIAKGFLKPVLVALGLASPVAAGVMSRWLQHFAYRIELQWWMFAGAGLLAVLITLLTVSFQSAKAALADPVSSLRSE</sequence>
<comment type="caution">
    <text evidence="9">The sequence shown here is derived from an EMBL/GenBank/DDBJ whole genome shotgun (WGS) entry which is preliminary data.</text>
</comment>
<keyword evidence="5 6" id="KW-0472">Membrane</keyword>
<comment type="subcellular location">
    <subcellularLocation>
        <location evidence="1">Cell membrane</location>
        <topology evidence="1">Multi-pass membrane protein</topology>
    </subcellularLocation>
</comment>
<evidence type="ECO:0000256" key="6">
    <source>
        <dbReference type="SAM" id="Phobius"/>
    </source>
</evidence>
<accession>A0ABW0IFW2</accession>
<evidence type="ECO:0000256" key="2">
    <source>
        <dbReference type="ARBA" id="ARBA00022475"/>
    </source>
</evidence>
<name>A0ABW0IFW2_9BACT</name>
<feature type="domain" description="ABC3 transporter permease C-terminal" evidence="7">
    <location>
        <begin position="330"/>
        <end position="445"/>
    </location>
</feature>
<evidence type="ECO:0000256" key="4">
    <source>
        <dbReference type="ARBA" id="ARBA00022989"/>
    </source>
</evidence>
<feature type="transmembrane region" description="Helical" evidence="6">
    <location>
        <begin position="461"/>
        <end position="485"/>
    </location>
</feature>
<keyword evidence="2" id="KW-1003">Cell membrane</keyword>
<evidence type="ECO:0000256" key="5">
    <source>
        <dbReference type="ARBA" id="ARBA00023136"/>
    </source>
</evidence>
<feature type="domain" description="MacB-like periplasmic core" evidence="8">
    <location>
        <begin position="42"/>
        <end position="266"/>
    </location>
</feature>
<feature type="transmembrane region" description="Helical" evidence="6">
    <location>
        <begin position="792"/>
        <end position="811"/>
    </location>
</feature>
<evidence type="ECO:0000256" key="1">
    <source>
        <dbReference type="ARBA" id="ARBA00004651"/>
    </source>
</evidence>
<dbReference type="PANTHER" id="PTHR30572:SF18">
    <property type="entry name" value="ABC-TYPE MACROLIDE FAMILY EXPORT SYSTEM PERMEASE COMPONENT 2"/>
    <property type="match status" value="1"/>
</dbReference>
<keyword evidence="4 6" id="KW-1133">Transmembrane helix</keyword>
<organism evidence="9 10">
    <name type="scientific">Larkinella bovis</name>
    <dbReference type="NCBI Taxonomy" id="683041"/>
    <lineage>
        <taxon>Bacteria</taxon>
        <taxon>Pseudomonadati</taxon>
        <taxon>Bacteroidota</taxon>
        <taxon>Cytophagia</taxon>
        <taxon>Cytophagales</taxon>
        <taxon>Spirosomataceae</taxon>
        <taxon>Larkinella</taxon>
    </lineage>
</organism>
<dbReference type="Proteomes" id="UP001596106">
    <property type="component" value="Unassembled WGS sequence"/>
</dbReference>
<dbReference type="InterPro" id="IPR025857">
    <property type="entry name" value="MacB_PCD"/>
</dbReference>
<dbReference type="EMBL" id="JBHSMA010000003">
    <property type="protein sequence ID" value="MFC5410257.1"/>
    <property type="molecule type" value="Genomic_DNA"/>
</dbReference>
<feature type="transmembrane region" description="Helical" evidence="6">
    <location>
        <begin position="370"/>
        <end position="398"/>
    </location>
</feature>
<evidence type="ECO:0000259" key="7">
    <source>
        <dbReference type="Pfam" id="PF02687"/>
    </source>
</evidence>
<protein>
    <submittedName>
        <fullName evidence="9">ABC transporter permease</fullName>
    </submittedName>
</protein>
<evidence type="ECO:0000313" key="10">
    <source>
        <dbReference type="Proteomes" id="UP001596106"/>
    </source>
</evidence>
<dbReference type="InterPro" id="IPR003838">
    <property type="entry name" value="ABC3_permease_C"/>
</dbReference>
<feature type="transmembrane region" description="Helical" evidence="6">
    <location>
        <begin position="40"/>
        <end position="63"/>
    </location>
</feature>
<feature type="transmembrane region" description="Helical" evidence="6">
    <location>
        <begin position="705"/>
        <end position="725"/>
    </location>
</feature>
<gene>
    <name evidence="9" type="ORF">ACFPMF_13105</name>
</gene>
<dbReference type="Pfam" id="PF02687">
    <property type="entry name" value="FtsX"/>
    <property type="match status" value="2"/>
</dbReference>
<evidence type="ECO:0000313" key="9">
    <source>
        <dbReference type="EMBL" id="MFC5410257.1"/>
    </source>
</evidence>
<keyword evidence="10" id="KW-1185">Reference proteome</keyword>
<evidence type="ECO:0000259" key="8">
    <source>
        <dbReference type="Pfam" id="PF12704"/>
    </source>
</evidence>
<feature type="transmembrane region" description="Helical" evidence="6">
    <location>
        <begin position="325"/>
        <end position="349"/>
    </location>
</feature>